<feature type="compositionally biased region" description="Basic and acidic residues" evidence="2">
    <location>
        <begin position="727"/>
        <end position="738"/>
    </location>
</feature>
<dbReference type="CTD" id="9786"/>
<dbReference type="PANTHER" id="PTHR15721">
    <property type="entry name" value="KIAA0586 PROTEIN"/>
    <property type="match status" value="1"/>
</dbReference>
<dbReference type="Ensembl" id="ENSSHAT00000038857.1">
    <property type="protein sequence ID" value="ENSSHAP00000038357.1"/>
    <property type="gene ID" value="ENSSHAG00000024604.1"/>
</dbReference>
<feature type="region of interest" description="Disordered" evidence="2">
    <location>
        <begin position="714"/>
        <end position="743"/>
    </location>
</feature>
<organism evidence="3 4">
    <name type="scientific">Sarcophilus harrisii</name>
    <name type="common">Tasmanian devil</name>
    <name type="synonym">Sarcophilus laniarius</name>
    <dbReference type="NCBI Taxonomy" id="9305"/>
    <lineage>
        <taxon>Eukaryota</taxon>
        <taxon>Metazoa</taxon>
        <taxon>Chordata</taxon>
        <taxon>Craniata</taxon>
        <taxon>Vertebrata</taxon>
        <taxon>Euteleostomi</taxon>
        <taxon>Mammalia</taxon>
        <taxon>Metatheria</taxon>
        <taxon>Dasyuromorphia</taxon>
        <taxon>Dasyuridae</taxon>
        <taxon>Sarcophilus</taxon>
    </lineage>
</organism>
<protein>
    <submittedName>
        <fullName evidence="3">KIAA0586</fullName>
    </submittedName>
</protein>
<dbReference type="GeneID" id="100931442"/>
<feature type="compositionally biased region" description="Pro residues" evidence="2">
    <location>
        <begin position="1079"/>
        <end position="1093"/>
    </location>
</feature>
<dbReference type="OrthoDB" id="10057439at2759"/>
<dbReference type="Pfam" id="PF15324">
    <property type="entry name" value="TALPID3"/>
    <property type="match status" value="1"/>
</dbReference>
<dbReference type="RefSeq" id="XP_031808510.1">
    <property type="nucleotide sequence ID" value="XM_031952650.1"/>
</dbReference>
<feature type="region of interest" description="Disordered" evidence="2">
    <location>
        <begin position="1239"/>
        <end position="1267"/>
    </location>
</feature>
<feature type="region of interest" description="Disordered" evidence="2">
    <location>
        <begin position="408"/>
        <end position="446"/>
    </location>
</feature>
<reference evidence="3" key="2">
    <citation type="submission" date="2025-08" db="UniProtKB">
        <authorList>
            <consortium name="Ensembl"/>
        </authorList>
    </citation>
    <scope>IDENTIFICATION</scope>
</reference>
<dbReference type="GO" id="GO:0007224">
    <property type="term" value="P:smoothened signaling pathway"/>
    <property type="evidence" value="ECO:0007669"/>
    <property type="project" value="InterPro"/>
</dbReference>
<feature type="compositionally biased region" description="Low complexity" evidence="2">
    <location>
        <begin position="1245"/>
        <end position="1263"/>
    </location>
</feature>
<feature type="region of interest" description="Disordered" evidence="2">
    <location>
        <begin position="1353"/>
        <end position="1374"/>
    </location>
</feature>
<feature type="compositionally biased region" description="Basic and acidic residues" evidence="2">
    <location>
        <begin position="370"/>
        <end position="383"/>
    </location>
</feature>
<keyword evidence="1" id="KW-0175">Coiled coil</keyword>
<dbReference type="GO" id="GO:0005814">
    <property type="term" value="C:centriole"/>
    <property type="evidence" value="ECO:0007669"/>
    <property type="project" value="TreeGrafter"/>
</dbReference>
<feature type="compositionally biased region" description="Polar residues" evidence="2">
    <location>
        <begin position="408"/>
        <end position="426"/>
    </location>
</feature>
<feature type="region of interest" description="Disordered" evidence="2">
    <location>
        <begin position="351"/>
        <end position="383"/>
    </location>
</feature>
<dbReference type="GO" id="GO:0036064">
    <property type="term" value="C:ciliary basal body"/>
    <property type="evidence" value="ECO:0007669"/>
    <property type="project" value="TreeGrafter"/>
</dbReference>
<dbReference type="FunCoup" id="A0A7N4PJI9">
    <property type="interactions" value="1442"/>
</dbReference>
<dbReference type="Proteomes" id="UP000007648">
    <property type="component" value="Unassembled WGS sequence"/>
</dbReference>
<evidence type="ECO:0000256" key="2">
    <source>
        <dbReference type="SAM" id="MobiDB-lite"/>
    </source>
</evidence>
<name>A0A7N4PJI9_SARHA</name>
<dbReference type="InParanoid" id="A0A7N4PJI9"/>
<sequence>METEDCFLLKNGTNLHSSSLFHSKGFHSEEQKSVKIPVKMLREVVTPDSVDDLILHKNESAYIPPALSANKPNPVDLNGISDGTSSRNHKHLPKTKHVTDPILSEENNPNDTLVQDVLLDKTDESNKAKVNDIFISQYTTGQKDVLRAVLKQKVQHSPTFKEVKVQLLKDACMVKDPISVEKKLSSNGIDSPSTVAAATAAAIATAAPLIKVQSDLEAKVNSVSELLSKLQETDKQLQRVAEQQKNIKIQPEKSCCQDHEKQFDVFIEQHLRRLEKIEQQQVDIQNHLIASAFNSGRYQPVIVPSSNPVEKSFVKSELQCPVGSNYTSHHRCTELPSQAYLRQVKDLGFDNQKSPLETPAPRRFAPVPVSKDDKISKNAKPREEKENLQILSCTGNGRLLEQILNSQDTQVKESTSSEGVSLATSRIKQDPLRDSGVAPLKPNSFPSHEEFGIAEKTMRHTDDVFYDLGRRKKEPEESLNTVRVDDLPKSPKHLKSTKTARSILKNAEKILRGVQNNKKVLEENLEAIIHAKDGAAMYSFINALATNREMLEKFRIRKAVDEWIKIITQEIQEELSRKDYEQKKFDKNRRSNFTKKALNNQYQKTSKEIKISAQDKNLNRFGFPGKHFRKQLEESYRNTYLQNICISNLDKNRKEGHLKTTKVAQDSDFFLQIYGKPAYQGHRSTLKRGPYLRFNSPSAKSKPQRPKVIEQVKGTKVRSTRTQTDLEMTRPVRTDSRKPHSCSLPTHQEQQYLFSPSREMPSVSGTLEGHLIPMAILLGQTQSNSDSMPPAEAVVEKPHLVTVTTSIPPSIKTKPTGPKKPNTAVIEMTSEKKDPPQLTVQVLPNLDIDTLSNESADENQASTNCIEASHPTQTWIQVPELNQPDEDEPKFPGSNFDEVFDVIQDEEKSDDIEDFFEPVLEFNQSAKVIPQHYNGPPFPPVVSAAQPTADILEKVIEKKEALENSLINWVEQEIMSRLISRMLPFQPQTVPNVSVSESEESETSASDVVEAAGGTKFRLVVDAGVPVNSDMINLFVNEALEEIIAIMLGNKEITKDVPPLPANVPDNVTYLPTVHHTPVPTPQPTPPQSPPPSSLKEPLLIKTPEASPCVSEHDIFPVKEQFTQTGTDNLPASTLIITPTVTPAATPPLAGTPTLTLSENSSENLKRPSPKFPKPWSTDDLPLDEENPNPIQEEVLHPRAIVMSVARDEEPENLVLPIPSSSPNPIIFRSFPLEARVPSPVNTPSSDQMTQESSSSYVTTTETETVERPISEGEILFSYGQKMATRDTSDGGLFLNNFNDSLSSTLHDAHEMEDDSPSEGQVMMKRPHKEYHQDIFLSLLAKLNHGSLDSQQVVYHSEESENSTDELSEGQRPRFPAAKENIFMRQYMAQSIPVSTECLERKTYHGPLPKHFDKTTGEIHENSCASHGPMSLGELDLQQISNLPLQTAQVNEITLADTHADLAQEKEKPQQEVQPVDRKPVQARVIRVKNKSETSFSHLRESQGDMDRTRIEPNSYLTSLFAGGEAVSCLMSQATLARMSVTLPSVNVDDHSQSISTIQGDADSSGADTF</sequence>
<accession>A0A7N4PJI9</accession>
<dbReference type="OMA" id="SARNYHQ"/>
<dbReference type="RefSeq" id="XP_031808509.1">
    <property type="nucleotide sequence ID" value="XM_031952649.1"/>
</dbReference>
<feature type="coiled-coil region" evidence="1">
    <location>
        <begin position="504"/>
        <end position="531"/>
    </location>
</feature>
<dbReference type="PANTHER" id="PTHR15721:SF2">
    <property type="entry name" value="PROTEIN TALPID3"/>
    <property type="match status" value="1"/>
</dbReference>
<feature type="compositionally biased region" description="Low complexity" evidence="2">
    <location>
        <begin position="1143"/>
        <end position="1157"/>
    </location>
</feature>
<dbReference type="GeneTree" id="ENSGT00390000012397"/>
<feature type="region of interest" description="Disordered" evidence="2">
    <location>
        <begin position="1143"/>
        <end position="1181"/>
    </location>
</feature>
<evidence type="ECO:0000313" key="4">
    <source>
        <dbReference type="Proteomes" id="UP000007648"/>
    </source>
</evidence>
<evidence type="ECO:0000313" key="3">
    <source>
        <dbReference type="Ensembl" id="ENSSHAP00000038357.1"/>
    </source>
</evidence>
<dbReference type="InterPro" id="IPR029246">
    <property type="entry name" value="TALPID3"/>
</dbReference>
<feature type="coiled-coil region" evidence="1">
    <location>
        <begin position="213"/>
        <end position="287"/>
    </location>
</feature>
<dbReference type="RefSeq" id="XP_031808507.1">
    <property type="nucleotide sequence ID" value="XM_031952647.1"/>
</dbReference>
<keyword evidence="4" id="KW-1185">Reference proteome</keyword>
<proteinExistence type="predicted"/>
<feature type="region of interest" description="Disordered" evidence="2">
    <location>
        <begin position="1071"/>
        <end position="1098"/>
    </location>
</feature>
<dbReference type="KEGG" id="shr:100931442"/>
<gene>
    <name evidence="3" type="primary">KIAA0586</name>
</gene>
<reference evidence="3" key="3">
    <citation type="submission" date="2025-09" db="UniProtKB">
        <authorList>
            <consortium name="Ensembl"/>
        </authorList>
    </citation>
    <scope>IDENTIFICATION</scope>
</reference>
<evidence type="ECO:0000256" key="1">
    <source>
        <dbReference type="SAM" id="Coils"/>
    </source>
</evidence>
<reference evidence="3 4" key="1">
    <citation type="journal article" date="2011" name="Proc. Natl. Acad. Sci. U.S.A.">
        <title>Genetic diversity and population structure of the endangered marsupial Sarcophilus harrisii (Tasmanian devil).</title>
        <authorList>
            <person name="Miller W."/>
            <person name="Hayes V.M."/>
            <person name="Ratan A."/>
            <person name="Petersen D.C."/>
            <person name="Wittekindt N.E."/>
            <person name="Miller J."/>
            <person name="Walenz B."/>
            <person name="Knight J."/>
            <person name="Qi J."/>
            <person name="Zhao F."/>
            <person name="Wang Q."/>
            <person name="Bedoya-Reina O.C."/>
            <person name="Katiyar N."/>
            <person name="Tomsho L.P."/>
            <person name="Kasson L.M."/>
            <person name="Hardie R.A."/>
            <person name="Woodbridge P."/>
            <person name="Tindall E.A."/>
            <person name="Bertelsen M.F."/>
            <person name="Dixon D."/>
            <person name="Pyecroft S."/>
            <person name="Helgen K.M."/>
            <person name="Lesk A.M."/>
            <person name="Pringle T.H."/>
            <person name="Patterson N."/>
            <person name="Zhang Y."/>
            <person name="Kreiss A."/>
            <person name="Woods G.M."/>
            <person name="Jones M.E."/>
            <person name="Schuster S.C."/>
        </authorList>
    </citation>
    <scope>NUCLEOTIDE SEQUENCE [LARGE SCALE GENOMIC DNA]</scope>
</reference>
<dbReference type="RefSeq" id="XP_031808508.1">
    <property type="nucleotide sequence ID" value="XM_031952648.1"/>
</dbReference>